<dbReference type="AlphaFoldDB" id="A0A5C0UJT0"/>
<dbReference type="Proteomes" id="UP000324924">
    <property type="component" value="Chromosome"/>
</dbReference>
<organism evidence="1 2">
    <name type="scientific">Candidatus Nesciobacter abundans</name>
    <dbReference type="NCBI Taxonomy" id="2601668"/>
    <lineage>
        <taxon>Bacteria</taxon>
        <taxon>Pseudomonadati</taxon>
        <taxon>Pseudomonadota</taxon>
        <taxon>Alphaproteobacteria</taxon>
        <taxon>Holosporales</taxon>
        <taxon>Holosporaceae</taxon>
        <taxon>Candidatus Nesciobacter</taxon>
    </lineage>
</organism>
<keyword evidence="2" id="KW-1185">Reference proteome</keyword>
<name>A0A5C0UJT0_9PROT</name>
<evidence type="ECO:0000313" key="1">
    <source>
        <dbReference type="EMBL" id="QEK39074.1"/>
    </source>
</evidence>
<proteinExistence type="predicted"/>
<dbReference type="KEGG" id="nabu:FZC36_01320"/>
<protein>
    <submittedName>
        <fullName evidence="1">Uncharacterized protein</fullName>
    </submittedName>
</protein>
<evidence type="ECO:0000313" key="2">
    <source>
        <dbReference type="Proteomes" id="UP000324924"/>
    </source>
</evidence>
<sequence>MNVLFNAFLLLTFFIKNISCFYLDIEKKYEPEHTLESRNTLESLREKMPDKNVIGFLRCTKPLEYEITFEVKFNEKDVYLVKANTFISSERSFLSDKISMKLENGLLKLIIDQSHYQLYSGQNEDETFNETSDEMKYLKRTFDFISDKQVKREYKRQEKTRDEKYLKDKQERSLDALCQDSAREMKSIINEENLELNRMYIIFKNPLLDIAESSERKARERIEQEFMEEHVELLRSSKYKEIQTLKQFERLTSMESQIRTEIINKWVSDFTKIDSRKNSNLIITKQEEKKSFLKKLKKLLKNMSTKSRIIYNEIIYSKISKEIKSKAYEELEKSKEKEVNKAYKIIDLEVSKKQKTEGFPEILPKSITKAINNFKELTIAEIEYDYEQKKIETENTNPAHMQEIDSGDLLIIPSDCLMLISTYCDPGSYAALSQVSKVMFIRIYPLAPEQYRRNMLMHSLVSHINQFLSEFKINSKHSTIFSRSIGQTIYKSTQNLSGNYLKIYECKDILGQTINFYIKTLDKDNTTILEKYSIGKTITNNEGLVFLLKPFYKYFNDMLRAAGLIGLLSSEEMDIVDFDLKYSEYELERYSEHIL</sequence>
<dbReference type="RefSeq" id="WP_148972197.1">
    <property type="nucleotide sequence ID" value="NZ_CP043314.1"/>
</dbReference>
<reference evidence="1 2" key="1">
    <citation type="submission" date="2019-08" db="EMBL/GenBank/DDBJ databases">
        <title>Highly reduced genomes of protist endosymbionts show evolutionary convergence.</title>
        <authorList>
            <person name="George E."/>
            <person name="Husnik F."/>
            <person name="Tashyreva D."/>
            <person name="Prokopchuk G."/>
            <person name="Horak A."/>
            <person name="Kwong W.K."/>
            <person name="Lukes J."/>
            <person name="Keeling P.J."/>
        </authorList>
    </citation>
    <scope>NUCLEOTIDE SEQUENCE [LARGE SCALE GENOMIC DNA]</scope>
    <source>
        <strain evidence="1">1604HC</strain>
    </source>
</reference>
<accession>A0A5C0UJT0</accession>
<gene>
    <name evidence="1" type="ORF">FZC36_01320</name>
</gene>
<dbReference type="EMBL" id="CP043314">
    <property type="protein sequence ID" value="QEK39074.1"/>
    <property type="molecule type" value="Genomic_DNA"/>
</dbReference>